<dbReference type="InterPro" id="IPR029063">
    <property type="entry name" value="SAM-dependent_MTases_sf"/>
</dbReference>
<keyword evidence="2" id="KW-1185">Reference proteome</keyword>
<dbReference type="InterPro" id="IPR019734">
    <property type="entry name" value="TPR_rpt"/>
</dbReference>
<dbReference type="InterPro" id="IPR011990">
    <property type="entry name" value="TPR-like_helical_dom_sf"/>
</dbReference>
<reference evidence="1 2" key="1">
    <citation type="submission" date="2019-03" db="EMBL/GenBank/DDBJ databases">
        <title>Genomic Encyclopedia of Type Strains, Phase III (KMG-III): the genomes of soil and plant-associated and newly described type strains.</title>
        <authorList>
            <person name="Whitman W."/>
        </authorList>
    </citation>
    <scope>NUCLEOTIDE SEQUENCE [LARGE SCALE GENOMIC DNA]</scope>
    <source>
        <strain evidence="1 2">VKM Ac-2575</strain>
    </source>
</reference>
<gene>
    <name evidence="1" type="ORF">EV138_5867</name>
</gene>
<dbReference type="SUPFAM" id="SSF48452">
    <property type="entry name" value="TPR-like"/>
    <property type="match status" value="1"/>
</dbReference>
<protein>
    <submittedName>
        <fullName evidence="1">Uncharacterized protein</fullName>
    </submittedName>
</protein>
<dbReference type="InterPro" id="IPR038375">
    <property type="entry name" value="NDUFAF7_sf"/>
</dbReference>
<dbReference type="EMBL" id="SOCE01000002">
    <property type="protein sequence ID" value="TDU83403.1"/>
    <property type="molecule type" value="Genomic_DNA"/>
</dbReference>
<dbReference type="Gene3D" id="1.25.40.10">
    <property type="entry name" value="Tetratricopeptide repeat domain"/>
    <property type="match status" value="1"/>
</dbReference>
<dbReference type="SUPFAM" id="SSF53335">
    <property type="entry name" value="S-adenosyl-L-methionine-dependent methyltransferases"/>
    <property type="match status" value="1"/>
</dbReference>
<organism evidence="1 2">
    <name type="scientific">Kribbella voronezhensis</name>
    <dbReference type="NCBI Taxonomy" id="2512212"/>
    <lineage>
        <taxon>Bacteria</taxon>
        <taxon>Bacillati</taxon>
        <taxon>Actinomycetota</taxon>
        <taxon>Actinomycetes</taxon>
        <taxon>Propionibacteriales</taxon>
        <taxon>Kribbellaceae</taxon>
        <taxon>Kribbella</taxon>
    </lineage>
</organism>
<dbReference type="Proteomes" id="UP000295151">
    <property type="component" value="Unassembled WGS sequence"/>
</dbReference>
<dbReference type="OrthoDB" id="5166699at2"/>
<name>A0A4V3FIR0_9ACTN</name>
<comment type="caution">
    <text evidence="1">The sequence shown here is derived from an EMBL/GenBank/DDBJ whole genome shotgun (WGS) entry which is preliminary data.</text>
</comment>
<proteinExistence type="predicted"/>
<evidence type="ECO:0000313" key="1">
    <source>
        <dbReference type="EMBL" id="TDU83403.1"/>
    </source>
</evidence>
<dbReference type="SMART" id="SM00028">
    <property type="entry name" value="TPR"/>
    <property type="match status" value="2"/>
</dbReference>
<sequence>MTGAGKSIESVLDAVQAPGRTALRLSASPLWDRQRAFYDRGAPEIWGGGDVPHGITGNPRIANTYARIALEFLRTSAVPDTADAEDVPHLVEFGGGTGRFAYLFVRQLRALAPGLRFTYVVTDFAAERVSAWAAHPSYGPLIEEGLIDFAVLDADRPGPLELLVSGRTIGPGSLRAPVIGIANYVFDTLRHDCFAIHGGDLLELKVAAEEESIEWETGPCEPIGADLAAVLDHYREWLDDTAVLAPVGGMRCLEFLAGLTAGSSLAIVADKGHRTRAELCSSATPAVVFHGSAFSLMVNFDLLARWVRRRGGVGILPAEPANSLVVGAFVQGPMAEPERFTAWVQDQLVDTGPDNTFSLRPLLGTAASLSLEAMLASLRLSRCDPTLLIEFLPALLDVLPGAPEVTKLELQRILGQVWDNYFPIGEPIDLALCLGLLLSAIQRFAEAIEFLELSVKEHPDSAPAAFSMAIARRGMRDLRAARESVERALQLEPGFSEARSLRAMLAEELAGAC</sequence>
<dbReference type="RefSeq" id="WP_133982621.1">
    <property type="nucleotide sequence ID" value="NZ_SOCE01000002.1"/>
</dbReference>
<evidence type="ECO:0000313" key="2">
    <source>
        <dbReference type="Proteomes" id="UP000295151"/>
    </source>
</evidence>
<accession>A0A4V3FIR0</accession>
<dbReference type="Gene3D" id="3.40.50.12710">
    <property type="match status" value="1"/>
</dbReference>
<dbReference type="AlphaFoldDB" id="A0A4V3FIR0"/>